<dbReference type="EMBL" id="JAMZMM010000245">
    <property type="protein sequence ID" value="MCP2730827.1"/>
    <property type="molecule type" value="Genomic_DNA"/>
</dbReference>
<evidence type="ECO:0000313" key="1">
    <source>
        <dbReference type="EMBL" id="MCP2730827.1"/>
    </source>
</evidence>
<gene>
    <name evidence="1" type="ORF">NJ959_20580</name>
</gene>
<dbReference type="Pfam" id="PF10792">
    <property type="entry name" value="DUF2605"/>
    <property type="match status" value="1"/>
</dbReference>
<organism evidence="1 2">
    <name type="scientific">Limnofasciculus baicalensis BBK-W-15</name>
    <dbReference type="NCBI Taxonomy" id="2699891"/>
    <lineage>
        <taxon>Bacteria</taxon>
        <taxon>Bacillati</taxon>
        <taxon>Cyanobacteriota</taxon>
        <taxon>Cyanophyceae</taxon>
        <taxon>Coleofasciculales</taxon>
        <taxon>Coleofasciculaceae</taxon>
        <taxon>Limnofasciculus</taxon>
        <taxon>Limnofasciculus baicalensis</taxon>
    </lineage>
</organism>
<accession>A0AAE3GVH9</accession>
<dbReference type="RefSeq" id="WP_254013578.1">
    <property type="nucleotide sequence ID" value="NZ_JAMZMM010000245.1"/>
</dbReference>
<proteinExistence type="predicted"/>
<sequence>MIPWPSCQVGIEPATLLPWHRLVAECWEVSRRWRSLVSGRGAVEISGDPNLDSSERSDS</sequence>
<keyword evidence="2" id="KW-1185">Reference proteome</keyword>
<name>A0AAE3GVH9_9CYAN</name>
<dbReference type="Proteomes" id="UP001204953">
    <property type="component" value="Unassembled WGS sequence"/>
</dbReference>
<evidence type="ECO:0000313" key="2">
    <source>
        <dbReference type="Proteomes" id="UP001204953"/>
    </source>
</evidence>
<comment type="caution">
    <text evidence="1">The sequence shown here is derived from an EMBL/GenBank/DDBJ whole genome shotgun (WGS) entry which is preliminary data.</text>
</comment>
<protein>
    <submittedName>
        <fullName evidence="1">DUF2605 domain-containing protein</fullName>
    </submittedName>
</protein>
<reference evidence="1" key="1">
    <citation type="submission" date="2022-06" db="EMBL/GenBank/DDBJ databases">
        <title>New cyanobacteria of genus Symplocastrum in benthos of Lake Baikal.</title>
        <authorList>
            <person name="Sorokovikova E."/>
            <person name="Tikhonova I."/>
            <person name="Krasnopeev A."/>
            <person name="Evseev P."/>
            <person name="Gladkikh A."/>
            <person name="Belykh O."/>
        </authorList>
    </citation>
    <scope>NUCLEOTIDE SEQUENCE</scope>
    <source>
        <strain evidence="1">BBK-W-15</strain>
    </source>
</reference>
<dbReference type="InterPro" id="IPR019728">
    <property type="entry name" value="DUF2605"/>
</dbReference>
<dbReference type="AlphaFoldDB" id="A0AAE3GVH9"/>